<name>A0A2P7S0P9_9HYPH</name>
<dbReference type="InterPro" id="IPR009506">
    <property type="entry name" value="YjiS-like"/>
</dbReference>
<organism evidence="2 3">
    <name type="scientific">Kumtagia ephedrae</name>
    <dbReference type="NCBI Taxonomy" id="2116701"/>
    <lineage>
        <taxon>Bacteria</taxon>
        <taxon>Pseudomonadati</taxon>
        <taxon>Pseudomonadota</taxon>
        <taxon>Alphaproteobacteria</taxon>
        <taxon>Hyphomicrobiales</taxon>
        <taxon>Phyllobacteriaceae</taxon>
        <taxon>Kumtagia</taxon>
    </lineage>
</organism>
<dbReference type="OrthoDB" id="8115548at2"/>
<dbReference type="Proteomes" id="UP000241229">
    <property type="component" value="Unassembled WGS sequence"/>
</dbReference>
<protein>
    <recommendedName>
        <fullName evidence="1">YjiS-like domain-containing protein</fullName>
    </recommendedName>
</protein>
<accession>A0A2P7S0P9</accession>
<keyword evidence="3" id="KW-1185">Reference proteome</keyword>
<sequence>MITPAVCAPPACAERTPSLALRLAEFMRGAFWRRRAINDLEKLDDRALRDIGVERGDIATHVDRAMTRITLSTLGR</sequence>
<dbReference type="Pfam" id="PF06568">
    <property type="entry name" value="YjiS-like"/>
    <property type="match status" value="1"/>
</dbReference>
<gene>
    <name evidence="2" type="ORF">C7I84_22065</name>
</gene>
<evidence type="ECO:0000259" key="1">
    <source>
        <dbReference type="Pfam" id="PF06568"/>
    </source>
</evidence>
<comment type="caution">
    <text evidence="2">The sequence shown here is derived from an EMBL/GenBank/DDBJ whole genome shotgun (WGS) entry which is preliminary data.</text>
</comment>
<proteinExistence type="predicted"/>
<evidence type="ECO:0000313" key="3">
    <source>
        <dbReference type="Proteomes" id="UP000241229"/>
    </source>
</evidence>
<dbReference type="EMBL" id="PXYK01000024">
    <property type="protein sequence ID" value="PSJ56041.1"/>
    <property type="molecule type" value="Genomic_DNA"/>
</dbReference>
<feature type="domain" description="YjiS-like" evidence="1">
    <location>
        <begin position="33"/>
        <end position="58"/>
    </location>
</feature>
<reference evidence="2 3" key="1">
    <citation type="submission" date="2018-03" db="EMBL/GenBank/DDBJ databases">
        <title>The draft genome of Mesorhizobium sp. 6GN-30.</title>
        <authorList>
            <person name="Liu L."/>
            <person name="Li L."/>
            <person name="Wang T."/>
            <person name="Zhang X."/>
            <person name="Liang L."/>
        </authorList>
    </citation>
    <scope>NUCLEOTIDE SEQUENCE [LARGE SCALE GENOMIC DNA]</scope>
    <source>
        <strain evidence="2 3">6GN30</strain>
    </source>
</reference>
<dbReference type="AlphaFoldDB" id="A0A2P7S0P9"/>
<evidence type="ECO:0000313" key="2">
    <source>
        <dbReference type="EMBL" id="PSJ56041.1"/>
    </source>
</evidence>